<organism evidence="8">
    <name type="scientific">Oppiella nova</name>
    <dbReference type="NCBI Taxonomy" id="334625"/>
    <lineage>
        <taxon>Eukaryota</taxon>
        <taxon>Metazoa</taxon>
        <taxon>Ecdysozoa</taxon>
        <taxon>Arthropoda</taxon>
        <taxon>Chelicerata</taxon>
        <taxon>Arachnida</taxon>
        <taxon>Acari</taxon>
        <taxon>Acariformes</taxon>
        <taxon>Sarcoptiformes</taxon>
        <taxon>Oribatida</taxon>
        <taxon>Brachypylina</taxon>
        <taxon>Oppioidea</taxon>
        <taxon>Oppiidae</taxon>
        <taxon>Oppiella</taxon>
    </lineage>
</organism>
<proteinExistence type="inferred from homology"/>
<evidence type="ECO:0000256" key="5">
    <source>
        <dbReference type="ARBA" id="ARBA00033740"/>
    </source>
</evidence>
<gene>
    <name evidence="8" type="ORF">ONB1V03_LOCUS17359</name>
</gene>
<evidence type="ECO:0000256" key="1">
    <source>
        <dbReference type="ARBA" id="ARBA00001946"/>
    </source>
</evidence>
<dbReference type="PANTHER" id="PTHR11525">
    <property type="entry name" value="FARNESYL-PYROPHOSPHATE SYNTHETASE"/>
    <property type="match status" value="1"/>
</dbReference>
<evidence type="ECO:0000313" key="8">
    <source>
        <dbReference type="EMBL" id="CAD7660796.1"/>
    </source>
</evidence>
<protein>
    <recommendedName>
        <fullName evidence="6">Farnesyl pyrophosphate synthase</fullName>
    </recommendedName>
</protein>
<dbReference type="PANTHER" id="PTHR11525:SF0">
    <property type="entry name" value="FARNESYL PYROPHOSPHATE SYNTHASE"/>
    <property type="match status" value="1"/>
</dbReference>
<dbReference type="GO" id="GO:0046872">
    <property type="term" value="F:metal ion binding"/>
    <property type="evidence" value="ECO:0007669"/>
    <property type="project" value="UniProtKB-KW"/>
</dbReference>
<dbReference type="EMBL" id="CAJPVJ010021332">
    <property type="protein sequence ID" value="CAG2177932.1"/>
    <property type="molecule type" value="Genomic_DNA"/>
</dbReference>
<comment type="cofactor">
    <cofactor evidence="1">
        <name>Mg(2+)</name>
        <dbReference type="ChEBI" id="CHEBI:18420"/>
    </cofactor>
</comment>
<dbReference type="SUPFAM" id="SSF48576">
    <property type="entry name" value="Terpenoid synthases"/>
    <property type="match status" value="1"/>
</dbReference>
<sequence>MELARVLGWTVEFLQAAFLVTDDMMDQSSKRRGKPCWYKLDHVGLMSCNDANLLEQEVYHMIQLFFHYKPYYQKLVDLMHETTRYTAYGQCMDMLSSPPNEPAQFVLFTADRYNTIIKYKTAFYSFVLPVRLAMYMSLCNSQDEHKLAETILLKIGHLFQMQDDYLDCFGDPDTIGKIGTDIQEGKCCWPIVKALEMCDQNQRQTLDTNYGINDEKCVAIVKEIYHELNIQEVYTECEECIYNDICVMIDDLKFKSNLCPVIFYEMLDKIYKRVK</sequence>
<reference evidence="8" key="1">
    <citation type="submission" date="2020-11" db="EMBL/GenBank/DDBJ databases">
        <authorList>
            <person name="Tran Van P."/>
        </authorList>
    </citation>
    <scope>NUCLEOTIDE SEQUENCE</scope>
</reference>
<dbReference type="GO" id="GO:0005737">
    <property type="term" value="C:cytoplasm"/>
    <property type="evidence" value="ECO:0007669"/>
    <property type="project" value="TreeGrafter"/>
</dbReference>
<evidence type="ECO:0000256" key="6">
    <source>
        <dbReference type="ARBA" id="ARBA00034546"/>
    </source>
</evidence>
<evidence type="ECO:0000256" key="2">
    <source>
        <dbReference type="ARBA" id="ARBA00022679"/>
    </source>
</evidence>
<comment type="similarity">
    <text evidence="7">Belongs to the FPP/GGPP synthase family.</text>
</comment>
<dbReference type="GO" id="GO:0042811">
    <property type="term" value="P:pheromone biosynthetic process"/>
    <property type="evidence" value="ECO:0007669"/>
    <property type="project" value="UniProtKB-ARBA"/>
</dbReference>
<dbReference type="InterPro" id="IPR039702">
    <property type="entry name" value="FPS1-like"/>
</dbReference>
<comment type="pathway">
    <text evidence="5">Pheromone biosynthesis.</text>
</comment>
<dbReference type="AlphaFoldDB" id="A0A7R9MJ56"/>
<evidence type="ECO:0000256" key="4">
    <source>
        <dbReference type="ARBA" id="ARBA00022842"/>
    </source>
</evidence>
<dbReference type="CDD" id="cd00685">
    <property type="entry name" value="Trans_IPPS_HT"/>
    <property type="match status" value="1"/>
</dbReference>
<dbReference type="Pfam" id="PF00348">
    <property type="entry name" value="polyprenyl_synt"/>
    <property type="match status" value="1"/>
</dbReference>
<keyword evidence="4" id="KW-0460">Magnesium</keyword>
<keyword evidence="3" id="KW-0479">Metal-binding</keyword>
<dbReference type="PROSITE" id="PS00444">
    <property type="entry name" value="POLYPRENYL_SYNTHASE_2"/>
    <property type="match status" value="1"/>
</dbReference>
<dbReference type="EMBL" id="OC936157">
    <property type="protein sequence ID" value="CAD7660796.1"/>
    <property type="molecule type" value="Genomic_DNA"/>
</dbReference>
<dbReference type="PROSITE" id="PS00723">
    <property type="entry name" value="POLYPRENYL_SYNTHASE_1"/>
    <property type="match status" value="1"/>
</dbReference>
<dbReference type="GO" id="GO:0004337">
    <property type="term" value="F:(2E,6E)-farnesyl diphosphate synthase activity"/>
    <property type="evidence" value="ECO:0007669"/>
    <property type="project" value="TreeGrafter"/>
</dbReference>
<name>A0A7R9MJ56_9ACAR</name>
<dbReference type="InterPro" id="IPR000092">
    <property type="entry name" value="Polyprenyl_synt"/>
</dbReference>
<dbReference type="Gene3D" id="1.10.600.10">
    <property type="entry name" value="Farnesyl Diphosphate Synthase"/>
    <property type="match status" value="1"/>
</dbReference>
<dbReference type="InterPro" id="IPR033749">
    <property type="entry name" value="Polyprenyl_synt_CS"/>
</dbReference>
<dbReference type="Proteomes" id="UP000728032">
    <property type="component" value="Unassembled WGS sequence"/>
</dbReference>
<keyword evidence="2 7" id="KW-0808">Transferase</keyword>
<dbReference type="InterPro" id="IPR008949">
    <property type="entry name" value="Isoprenoid_synthase_dom_sf"/>
</dbReference>
<accession>A0A7R9MJ56</accession>
<dbReference type="OrthoDB" id="10257492at2759"/>
<evidence type="ECO:0000313" key="9">
    <source>
        <dbReference type="Proteomes" id="UP000728032"/>
    </source>
</evidence>
<evidence type="ECO:0000256" key="3">
    <source>
        <dbReference type="ARBA" id="ARBA00022723"/>
    </source>
</evidence>
<dbReference type="GO" id="GO:0004161">
    <property type="term" value="F:dimethylallyltranstransferase activity"/>
    <property type="evidence" value="ECO:0007669"/>
    <property type="project" value="TreeGrafter"/>
</dbReference>
<keyword evidence="9" id="KW-1185">Reference proteome</keyword>
<dbReference type="SFLD" id="SFLDS00005">
    <property type="entry name" value="Isoprenoid_Synthase_Type_I"/>
    <property type="match status" value="1"/>
</dbReference>
<dbReference type="GO" id="GO:0045337">
    <property type="term" value="P:farnesyl diphosphate biosynthetic process"/>
    <property type="evidence" value="ECO:0007669"/>
    <property type="project" value="TreeGrafter"/>
</dbReference>
<evidence type="ECO:0000256" key="7">
    <source>
        <dbReference type="RuleBase" id="RU004466"/>
    </source>
</evidence>